<evidence type="ECO:0000256" key="2">
    <source>
        <dbReference type="ARBA" id="ARBA00022763"/>
    </source>
</evidence>
<dbReference type="HAMAP" id="MF_00203">
    <property type="entry name" value="UvrC"/>
    <property type="match status" value="1"/>
</dbReference>
<dbReference type="NCBIfam" id="NF001824">
    <property type="entry name" value="PRK00558.1-5"/>
    <property type="match status" value="1"/>
</dbReference>
<feature type="domain" description="GIY-YIG" evidence="8">
    <location>
        <begin position="18"/>
        <end position="96"/>
    </location>
</feature>
<dbReference type="GO" id="GO:0006289">
    <property type="term" value="P:nucleotide-excision repair"/>
    <property type="evidence" value="ECO:0007669"/>
    <property type="project" value="UniProtKB-UniRule"/>
</dbReference>
<feature type="domain" description="UvrC family homology region profile" evidence="9">
    <location>
        <begin position="256"/>
        <end position="471"/>
    </location>
</feature>
<dbReference type="Gene3D" id="1.10.150.20">
    <property type="entry name" value="5' to 3' exonuclease, C-terminal subdomain"/>
    <property type="match status" value="1"/>
</dbReference>
<dbReference type="PROSITE" id="PS50151">
    <property type="entry name" value="UVR"/>
    <property type="match status" value="1"/>
</dbReference>
<dbReference type="Pfam" id="PF08459">
    <property type="entry name" value="UvrC_RNaseH_dom"/>
    <property type="match status" value="1"/>
</dbReference>
<evidence type="ECO:0000256" key="3">
    <source>
        <dbReference type="ARBA" id="ARBA00022769"/>
    </source>
</evidence>
<comment type="subunit">
    <text evidence="6">Interacts with UvrB in an incision complex.</text>
</comment>
<dbReference type="Gene3D" id="3.30.420.340">
    <property type="entry name" value="UvrC, RNAse H endonuclease domain"/>
    <property type="match status" value="1"/>
</dbReference>
<dbReference type="Pfam" id="PF14520">
    <property type="entry name" value="HHH_5"/>
    <property type="match status" value="1"/>
</dbReference>
<proteinExistence type="inferred from homology"/>
<dbReference type="GO" id="GO:0009432">
    <property type="term" value="P:SOS response"/>
    <property type="evidence" value="ECO:0007669"/>
    <property type="project" value="UniProtKB-UniRule"/>
</dbReference>
<dbReference type="AlphaFoldDB" id="A0A662D929"/>
<reference evidence="10 11" key="1">
    <citation type="submission" date="2018-06" db="EMBL/GenBank/DDBJ databases">
        <title>Extensive metabolic versatility and redundancy in microbially diverse, dynamic hydrothermal sediments.</title>
        <authorList>
            <person name="Dombrowski N."/>
            <person name="Teske A."/>
            <person name="Baker B.J."/>
        </authorList>
    </citation>
    <scope>NUCLEOTIDE SEQUENCE [LARGE SCALE GENOMIC DNA]</scope>
    <source>
        <strain evidence="10">B3_G15</strain>
    </source>
</reference>
<dbReference type="InterPro" id="IPR050066">
    <property type="entry name" value="UvrABC_protein_C"/>
</dbReference>
<dbReference type="PROSITE" id="PS50165">
    <property type="entry name" value="UVRC"/>
    <property type="match status" value="1"/>
</dbReference>
<name>A0A662D929_UNCAE</name>
<dbReference type="PROSITE" id="PS50164">
    <property type="entry name" value="GIY_YIG"/>
    <property type="match status" value="1"/>
</dbReference>
<comment type="caution">
    <text evidence="10">The sequence shown here is derived from an EMBL/GenBank/DDBJ whole genome shotgun (WGS) entry which is preliminary data.</text>
</comment>
<evidence type="ECO:0000259" key="9">
    <source>
        <dbReference type="PROSITE" id="PS50165"/>
    </source>
</evidence>
<dbReference type="PANTHER" id="PTHR30562">
    <property type="entry name" value="UVRC/OXIDOREDUCTASE"/>
    <property type="match status" value="1"/>
</dbReference>
<dbReference type="GO" id="GO:0009380">
    <property type="term" value="C:excinuclease repair complex"/>
    <property type="evidence" value="ECO:0007669"/>
    <property type="project" value="InterPro"/>
</dbReference>
<evidence type="ECO:0000259" key="7">
    <source>
        <dbReference type="PROSITE" id="PS50151"/>
    </source>
</evidence>
<keyword evidence="1 6" id="KW-0963">Cytoplasm</keyword>
<evidence type="ECO:0000313" key="10">
    <source>
        <dbReference type="EMBL" id="RLE11965.1"/>
    </source>
</evidence>
<protein>
    <recommendedName>
        <fullName evidence="6">UvrABC system protein C</fullName>
        <shortName evidence="6">Protein UvrC</shortName>
    </recommendedName>
    <alternativeName>
        <fullName evidence="6">Excinuclease ABC subunit C</fullName>
    </alternativeName>
</protein>
<dbReference type="InterPro" id="IPR010994">
    <property type="entry name" value="RuvA_2-like"/>
</dbReference>
<dbReference type="SMART" id="SM00465">
    <property type="entry name" value="GIYc"/>
    <property type="match status" value="1"/>
</dbReference>
<dbReference type="GO" id="GO:0009381">
    <property type="term" value="F:excinuclease ABC activity"/>
    <property type="evidence" value="ECO:0007669"/>
    <property type="project" value="UniProtKB-UniRule"/>
</dbReference>
<dbReference type="SUPFAM" id="SSF46600">
    <property type="entry name" value="C-terminal UvrC-binding domain of UvrB"/>
    <property type="match status" value="1"/>
</dbReference>
<gene>
    <name evidence="6" type="primary">uvrC</name>
    <name evidence="10" type="ORF">DRJ04_07060</name>
</gene>
<sequence length="602" mass="69538">MKRLSALNLREKLKLVPEKPGVYLFKDKKGKILYIGKALSLKKRVKSYFQRGEFSPRIGALVSRIEDVEWVVTESEAEAFLLESNLIKHHHPRYNIRFRDDKSYPFIRLSTNEDFPRVFLTRNPKRDGSQYFGPYTNVKAARKTLRLIHRLFPLRRCKDKFKNRLSPCLNFYIKECSAPCVGRIKKEDYQQLVKGVSLFLQGHYEVLISNLKREMLKASQDEEFERAAKIRDTIRAIERMSQTQTVSSFPGEDVDLIAIARERKQACVLAFIIREGKVIDKNHFLLNITAEDTQEEILASFIKQYYAKASFVPSRIVVPGKVEEEKEIASWLSQKSGKKVRIICPRRGDKKKLLNLAAQNAMLLLKQSKGEEENEALYQLKEYLELSELPFRIEGVDISNIAGSEATGSVVVFEGTRPKKSEYRKFKIKTVRKIDDFAMLEEVIRRRYTRVVNEGKQLPQLILVDGGKGQVGVCFKALKELKLQNICIVGLAKEFEQVFTPYQKSPVDIPINSPAMKLLQRIRDEAHRFAHSYHTRAREQKITRSELEKIPGIGENTKKLLLSHFKSLDRIKQLTPRELMSIPGIGEKRANLIIKWLEGVKN</sequence>
<dbReference type="InterPro" id="IPR001162">
    <property type="entry name" value="UvrC_RNase_H_dom"/>
</dbReference>
<dbReference type="FunFam" id="3.40.1440.10:FF:000001">
    <property type="entry name" value="UvrABC system protein C"/>
    <property type="match status" value="1"/>
</dbReference>
<comment type="function">
    <text evidence="6">The UvrABC repair system catalyzes the recognition and processing of DNA lesions. UvrC both incises the 5' and 3' sides of the lesion. The N-terminal half is responsible for the 3' incision and the C-terminal half is responsible for the 5' incision.</text>
</comment>
<evidence type="ECO:0000256" key="5">
    <source>
        <dbReference type="ARBA" id="ARBA00023204"/>
    </source>
</evidence>
<keyword evidence="4 6" id="KW-0267">Excision nuclease</keyword>
<dbReference type="NCBIfam" id="TIGR00194">
    <property type="entry name" value="uvrC"/>
    <property type="match status" value="1"/>
</dbReference>
<dbReference type="CDD" id="cd10434">
    <property type="entry name" value="GIY-YIG_UvrC_Cho"/>
    <property type="match status" value="1"/>
</dbReference>
<dbReference type="InterPro" id="IPR004791">
    <property type="entry name" value="UvrC"/>
</dbReference>
<keyword evidence="5 6" id="KW-0234">DNA repair</keyword>
<dbReference type="SMART" id="SM00278">
    <property type="entry name" value="HhH1"/>
    <property type="match status" value="2"/>
</dbReference>
<dbReference type="SUPFAM" id="SSF47781">
    <property type="entry name" value="RuvA domain 2-like"/>
    <property type="match status" value="1"/>
</dbReference>
<dbReference type="EMBL" id="QMQA01000204">
    <property type="protein sequence ID" value="RLE11965.1"/>
    <property type="molecule type" value="Genomic_DNA"/>
</dbReference>
<dbReference type="GO" id="GO:0003677">
    <property type="term" value="F:DNA binding"/>
    <property type="evidence" value="ECO:0007669"/>
    <property type="project" value="UniProtKB-UniRule"/>
</dbReference>
<comment type="similarity">
    <text evidence="6">Belongs to the UvrC family.</text>
</comment>
<organism evidence="10 11">
    <name type="scientific">Aerophobetes bacterium</name>
    <dbReference type="NCBI Taxonomy" id="2030807"/>
    <lineage>
        <taxon>Bacteria</taxon>
        <taxon>Candidatus Aerophobota</taxon>
    </lineage>
</organism>
<evidence type="ECO:0000313" key="11">
    <source>
        <dbReference type="Proteomes" id="UP000280417"/>
    </source>
</evidence>
<dbReference type="Gene3D" id="3.40.1440.10">
    <property type="entry name" value="GIY-YIG endonuclease"/>
    <property type="match status" value="1"/>
</dbReference>
<dbReference type="InterPro" id="IPR003583">
    <property type="entry name" value="Hlx-hairpin-Hlx_DNA-bd_motif"/>
</dbReference>
<keyword evidence="3 6" id="KW-0228">DNA excision</keyword>
<comment type="subcellular location">
    <subcellularLocation>
        <location evidence="6">Cytoplasm</location>
    </subcellularLocation>
</comment>
<dbReference type="Pfam" id="PF02151">
    <property type="entry name" value="UVR"/>
    <property type="match status" value="1"/>
</dbReference>
<dbReference type="InterPro" id="IPR036876">
    <property type="entry name" value="UVR_dom_sf"/>
</dbReference>
<dbReference type="SUPFAM" id="SSF82771">
    <property type="entry name" value="GIY-YIG endonuclease"/>
    <property type="match status" value="1"/>
</dbReference>
<evidence type="ECO:0000259" key="8">
    <source>
        <dbReference type="PROSITE" id="PS50164"/>
    </source>
</evidence>
<dbReference type="PANTHER" id="PTHR30562:SF1">
    <property type="entry name" value="UVRABC SYSTEM PROTEIN C"/>
    <property type="match status" value="1"/>
</dbReference>
<keyword evidence="2 6" id="KW-0227">DNA damage</keyword>
<dbReference type="Pfam" id="PF01541">
    <property type="entry name" value="GIY-YIG"/>
    <property type="match status" value="1"/>
</dbReference>
<dbReference type="InterPro" id="IPR038476">
    <property type="entry name" value="UvrC_RNase_H_dom_sf"/>
</dbReference>
<feature type="domain" description="UVR" evidence="7">
    <location>
        <begin position="205"/>
        <end position="240"/>
    </location>
</feature>
<dbReference type="InterPro" id="IPR047296">
    <property type="entry name" value="GIY-YIG_UvrC_Cho"/>
</dbReference>
<dbReference type="InterPro" id="IPR001943">
    <property type="entry name" value="UVR_dom"/>
</dbReference>
<dbReference type="InterPro" id="IPR000305">
    <property type="entry name" value="GIY-YIG_endonuc"/>
</dbReference>
<accession>A0A662D929</accession>
<dbReference type="Proteomes" id="UP000280417">
    <property type="component" value="Unassembled WGS sequence"/>
</dbReference>
<evidence type="ECO:0000256" key="1">
    <source>
        <dbReference type="ARBA" id="ARBA00022490"/>
    </source>
</evidence>
<dbReference type="Pfam" id="PF22920">
    <property type="entry name" value="UvrC_RNaseH"/>
    <property type="match status" value="1"/>
</dbReference>
<dbReference type="InterPro" id="IPR035901">
    <property type="entry name" value="GIY-YIG_endonuc_sf"/>
</dbReference>
<keyword evidence="6" id="KW-0742">SOS response</keyword>
<dbReference type="GO" id="GO:0005737">
    <property type="term" value="C:cytoplasm"/>
    <property type="evidence" value="ECO:0007669"/>
    <property type="project" value="UniProtKB-SubCell"/>
</dbReference>
<evidence type="ECO:0000256" key="4">
    <source>
        <dbReference type="ARBA" id="ARBA00022881"/>
    </source>
</evidence>
<evidence type="ECO:0000256" key="6">
    <source>
        <dbReference type="HAMAP-Rule" id="MF_00203"/>
    </source>
</evidence>
<dbReference type="Gene3D" id="4.10.860.10">
    <property type="entry name" value="UVR domain"/>
    <property type="match status" value="1"/>
</dbReference>